<evidence type="ECO:0000259" key="1">
    <source>
        <dbReference type="PROSITE" id="PS50994"/>
    </source>
</evidence>
<dbReference type="EMBL" id="BGPR01001548">
    <property type="protein sequence ID" value="GBM56478.1"/>
    <property type="molecule type" value="Genomic_DNA"/>
</dbReference>
<proteinExistence type="predicted"/>
<dbReference type="PROSITE" id="PS50994">
    <property type="entry name" value="INTEGRASE"/>
    <property type="match status" value="1"/>
</dbReference>
<reference evidence="2 3" key="1">
    <citation type="journal article" date="2019" name="Sci. Rep.">
        <title>Orb-weaving spider Araneus ventricosus genome elucidates the spidroin gene catalogue.</title>
        <authorList>
            <person name="Kono N."/>
            <person name="Nakamura H."/>
            <person name="Ohtoshi R."/>
            <person name="Moran D.A.P."/>
            <person name="Shinohara A."/>
            <person name="Yoshida Y."/>
            <person name="Fujiwara M."/>
            <person name="Mori M."/>
            <person name="Tomita M."/>
            <person name="Arakawa K."/>
        </authorList>
    </citation>
    <scope>NUCLEOTIDE SEQUENCE [LARGE SCALE GENOMIC DNA]</scope>
</reference>
<dbReference type="Gene3D" id="3.30.420.10">
    <property type="entry name" value="Ribonuclease H-like superfamily/Ribonuclease H"/>
    <property type="match status" value="1"/>
</dbReference>
<dbReference type="Proteomes" id="UP000499080">
    <property type="component" value="Unassembled WGS sequence"/>
</dbReference>
<evidence type="ECO:0000313" key="2">
    <source>
        <dbReference type="EMBL" id="GBM56478.1"/>
    </source>
</evidence>
<protein>
    <recommendedName>
        <fullName evidence="1">Integrase catalytic domain-containing protein</fullName>
    </recommendedName>
</protein>
<comment type="caution">
    <text evidence="2">The sequence shown here is derived from an EMBL/GenBank/DDBJ whole genome shotgun (WGS) entry which is preliminary data.</text>
</comment>
<dbReference type="PANTHER" id="PTHR47331:SF1">
    <property type="entry name" value="GAG-LIKE PROTEIN"/>
    <property type="match status" value="1"/>
</dbReference>
<keyword evidence="3" id="KW-1185">Reference proteome</keyword>
<dbReference type="GO" id="GO:0015074">
    <property type="term" value="P:DNA integration"/>
    <property type="evidence" value="ECO:0007669"/>
    <property type="project" value="InterPro"/>
</dbReference>
<organism evidence="2 3">
    <name type="scientific">Araneus ventricosus</name>
    <name type="common">Orbweaver spider</name>
    <name type="synonym">Epeira ventricosa</name>
    <dbReference type="NCBI Taxonomy" id="182803"/>
    <lineage>
        <taxon>Eukaryota</taxon>
        <taxon>Metazoa</taxon>
        <taxon>Ecdysozoa</taxon>
        <taxon>Arthropoda</taxon>
        <taxon>Chelicerata</taxon>
        <taxon>Arachnida</taxon>
        <taxon>Araneae</taxon>
        <taxon>Araneomorphae</taxon>
        <taxon>Entelegynae</taxon>
        <taxon>Araneoidea</taxon>
        <taxon>Araneidae</taxon>
        <taxon>Araneus</taxon>
    </lineage>
</organism>
<dbReference type="AlphaFoldDB" id="A0A4Y2GVE5"/>
<sequence>MGDLPTDRVTPNHVFNVTGIDFAGPFFLKFKNQRKGILNKVYVVIYVCLCTKALHLDFVTDQTTDCFIASLKRFFGRRGKCAKIRTDNSKTFVGADKEIKILYNHVNSPDQCLSEFLTSESIEWKFIPPKSPNFGGIWESGVKSFKFHLKRVIGSQKLTLEEFITILAEIEGVLNSRPLTPLSPEFYDFETLSPGHFLIGRPINGIVE</sequence>
<gene>
    <name evidence="2" type="ORF">AVEN_126291_1</name>
</gene>
<dbReference type="InterPro" id="IPR012337">
    <property type="entry name" value="RNaseH-like_sf"/>
</dbReference>
<dbReference type="InterPro" id="IPR036397">
    <property type="entry name" value="RNaseH_sf"/>
</dbReference>
<dbReference type="GO" id="GO:0003676">
    <property type="term" value="F:nucleic acid binding"/>
    <property type="evidence" value="ECO:0007669"/>
    <property type="project" value="InterPro"/>
</dbReference>
<evidence type="ECO:0000313" key="3">
    <source>
        <dbReference type="Proteomes" id="UP000499080"/>
    </source>
</evidence>
<name>A0A4Y2GVE5_ARAVE</name>
<dbReference type="InterPro" id="IPR001584">
    <property type="entry name" value="Integrase_cat-core"/>
</dbReference>
<feature type="domain" description="Integrase catalytic" evidence="1">
    <location>
        <begin position="7"/>
        <end position="202"/>
    </location>
</feature>
<dbReference type="SUPFAM" id="SSF53098">
    <property type="entry name" value="Ribonuclease H-like"/>
    <property type="match status" value="1"/>
</dbReference>
<dbReference type="PANTHER" id="PTHR47331">
    <property type="entry name" value="PHD-TYPE DOMAIN-CONTAINING PROTEIN"/>
    <property type="match status" value="1"/>
</dbReference>
<accession>A0A4Y2GVE5</accession>
<dbReference type="OrthoDB" id="5919196at2759"/>